<evidence type="ECO:0000256" key="1">
    <source>
        <dbReference type="SAM" id="MobiDB-lite"/>
    </source>
</evidence>
<accession>A0A7R8XH33</accession>
<feature type="compositionally biased region" description="Basic and acidic residues" evidence="1">
    <location>
        <begin position="19"/>
        <end position="38"/>
    </location>
</feature>
<sequence length="500" mass="56456">MGKKDKKKVKGRGAQKTSSKTEKKLSQKQKREMAARGEEDIETILQKIMEEEKKKTKVIVKTVGQPSIRSNFSLCAHPEKDMFILFGGEFFNAGKTYVYNDLYFYNLKKNEWVQIESPNSPPPRCAHQACTVAQDGGQMWLFGGEFTSVSETQFYHYKDLWILDLKATVWKKIHAPGAPSSRSGHRMVHLKKLLVVFGGFHDKLSDYKYFNDVHIFNLETYQWHKVEPSGTGPSPRSGHQMCALPDGRILIYGGYSKVKLKKDLDSGVTHTDMFLLIPDKHDEKMLKWRWCSLKSGGIPPSPRCGFTMTIAPGPQSHVWLFGGVSDEESPDHEELSSCFHNDLYSLDINAHTWKPISVTKGKVGSKRKRRRRKQPKDGSDTGEDMEVEDGGDSDDGEEMETVHETEDGFTVRIGPSKDKEGSVEEVVANLNLGENGASSRDVIRPCPRMNPGMFIKHGILYLYGGFYEDEKDRRITLGDLYTLGESARCQSANPPVVLYS</sequence>
<feature type="compositionally biased region" description="Acidic residues" evidence="1">
    <location>
        <begin position="380"/>
        <end position="399"/>
    </location>
</feature>
<dbReference type="InterPro" id="IPR052588">
    <property type="entry name" value="Kelch_domain_protein"/>
</dbReference>
<dbReference type="SUPFAM" id="SSF117281">
    <property type="entry name" value="Kelch motif"/>
    <property type="match status" value="1"/>
</dbReference>
<protein>
    <recommendedName>
        <fullName evidence="4">Kelch domain-containing protein 4</fullName>
    </recommendedName>
</protein>
<name>A0A7R8XH33_9CRUS</name>
<evidence type="ECO:0008006" key="4">
    <source>
        <dbReference type="Google" id="ProtNLM"/>
    </source>
</evidence>
<dbReference type="EMBL" id="CAJPEV010001333">
    <property type="protein sequence ID" value="CAG0892096.1"/>
    <property type="molecule type" value="Genomic_DNA"/>
</dbReference>
<organism evidence="2">
    <name type="scientific">Darwinula stevensoni</name>
    <dbReference type="NCBI Taxonomy" id="69355"/>
    <lineage>
        <taxon>Eukaryota</taxon>
        <taxon>Metazoa</taxon>
        <taxon>Ecdysozoa</taxon>
        <taxon>Arthropoda</taxon>
        <taxon>Crustacea</taxon>
        <taxon>Oligostraca</taxon>
        <taxon>Ostracoda</taxon>
        <taxon>Podocopa</taxon>
        <taxon>Podocopida</taxon>
        <taxon>Darwinulocopina</taxon>
        <taxon>Darwinuloidea</taxon>
        <taxon>Darwinulidae</taxon>
        <taxon>Darwinula</taxon>
    </lineage>
</organism>
<dbReference type="AlphaFoldDB" id="A0A7R8XH33"/>
<dbReference type="EMBL" id="LR900850">
    <property type="protein sequence ID" value="CAD7247091.1"/>
    <property type="molecule type" value="Genomic_DNA"/>
</dbReference>
<reference evidence="2" key="1">
    <citation type="submission" date="2020-11" db="EMBL/GenBank/DDBJ databases">
        <authorList>
            <person name="Tran Van P."/>
        </authorList>
    </citation>
    <scope>NUCLEOTIDE SEQUENCE</scope>
</reference>
<feature type="region of interest" description="Disordered" evidence="1">
    <location>
        <begin position="359"/>
        <end position="421"/>
    </location>
</feature>
<dbReference type="InterPro" id="IPR015915">
    <property type="entry name" value="Kelch-typ_b-propeller"/>
</dbReference>
<proteinExistence type="predicted"/>
<dbReference type="OrthoDB" id="4447at2759"/>
<feature type="compositionally biased region" description="Basic residues" evidence="1">
    <location>
        <begin position="1"/>
        <end position="13"/>
    </location>
</feature>
<dbReference type="Pfam" id="PF13415">
    <property type="entry name" value="Beta-prop_FBX42"/>
    <property type="match status" value="1"/>
</dbReference>
<dbReference type="PANTHER" id="PTHR46063:SF1">
    <property type="entry name" value="KELCH DOMAIN-CONTAINING PROTEIN 4"/>
    <property type="match status" value="1"/>
</dbReference>
<gene>
    <name evidence="2" type="ORF">DSTB1V02_LOCUS6929</name>
</gene>
<evidence type="ECO:0000313" key="3">
    <source>
        <dbReference type="Proteomes" id="UP000677054"/>
    </source>
</evidence>
<evidence type="ECO:0000313" key="2">
    <source>
        <dbReference type="EMBL" id="CAD7247091.1"/>
    </source>
</evidence>
<feature type="region of interest" description="Disordered" evidence="1">
    <location>
        <begin position="1"/>
        <end position="38"/>
    </location>
</feature>
<feature type="compositionally biased region" description="Basic residues" evidence="1">
    <location>
        <begin position="363"/>
        <end position="374"/>
    </location>
</feature>
<dbReference type="PANTHER" id="PTHR46063">
    <property type="entry name" value="KELCH DOMAIN-CONTAINING PROTEIN"/>
    <property type="match status" value="1"/>
</dbReference>
<dbReference type="Gene3D" id="2.120.10.80">
    <property type="entry name" value="Kelch-type beta propeller"/>
    <property type="match status" value="2"/>
</dbReference>
<dbReference type="Proteomes" id="UP000677054">
    <property type="component" value="Unassembled WGS sequence"/>
</dbReference>
<keyword evidence="3" id="KW-1185">Reference proteome</keyword>